<organism evidence="2 3">
    <name type="scientific">Tenebrio molitor</name>
    <name type="common">Yellow mealworm beetle</name>
    <dbReference type="NCBI Taxonomy" id="7067"/>
    <lineage>
        <taxon>Eukaryota</taxon>
        <taxon>Metazoa</taxon>
        <taxon>Ecdysozoa</taxon>
        <taxon>Arthropoda</taxon>
        <taxon>Hexapoda</taxon>
        <taxon>Insecta</taxon>
        <taxon>Pterygota</taxon>
        <taxon>Neoptera</taxon>
        <taxon>Endopterygota</taxon>
        <taxon>Coleoptera</taxon>
        <taxon>Polyphaga</taxon>
        <taxon>Cucujiformia</taxon>
        <taxon>Tenebrionidae</taxon>
        <taxon>Tenebrio</taxon>
    </lineage>
</organism>
<accession>A0A8J6LFJ3</accession>
<evidence type="ECO:0000313" key="3">
    <source>
        <dbReference type="Proteomes" id="UP000719412"/>
    </source>
</evidence>
<evidence type="ECO:0000256" key="1">
    <source>
        <dbReference type="SAM" id="MobiDB-lite"/>
    </source>
</evidence>
<comment type="caution">
    <text evidence="2">The sequence shown here is derived from an EMBL/GenBank/DDBJ whole genome shotgun (WGS) entry which is preliminary data.</text>
</comment>
<evidence type="ECO:0000313" key="2">
    <source>
        <dbReference type="EMBL" id="KAH0819665.1"/>
    </source>
</evidence>
<gene>
    <name evidence="2" type="ORF">GEV33_003126</name>
</gene>
<reference evidence="2" key="2">
    <citation type="submission" date="2021-08" db="EMBL/GenBank/DDBJ databases">
        <authorList>
            <person name="Eriksson T."/>
        </authorList>
    </citation>
    <scope>NUCLEOTIDE SEQUENCE</scope>
    <source>
        <strain evidence="2">Stoneville</strain>
        <tissue evidence="2">Whole head</tissue>
    </source>
</reference>
<dbReference type="Proteomes" id="UP000719412">
    <property type="component" value="Unassembled WGS sequence"/>
</dbReference>
<reference evidence="2" key="1">
    <citation type="journal article" date="2020" name="J Insects Food Feed">
        <title>The yellow mealworm (Tenebrio molitor) genome: a resource for the emerging insects as food and feed industry.</title>
        <authorList>
            <person name="Eriksson T."/>
            <person name="Andere A."/>
            <person name="Kelstrup H."/>
            <person name="Emery V."/>
            <person name="Picard C."/>
        </authorList>
    </citation>
    <scope>NUCLEOTIDE SEQUENCE</scope>
    <source>
        <strain evidence="2">Stoneville</strain>
        <tissue evidence="2">Whole head</tissue>
    </source>
</reference>
<feature type="compositionally biased region" description="Polar residues" evidence="1">
    <location>
        <begin position="1"/>
        <end position="14"/>
    </location>
</feature>
<dbReference type="AlphaFoldDB" id="A0A8J6LFJ3"/>
<dbReference type="EMBL" id="JABDTM020014011">
    <property type="protein sequence ID" value="KAH0819665.1"/>
    <property type="molecule type" value="Genomic_DNA"/>
</dbReference>
<keyword evidence="3" id="KW-1185">Reference proteome</keyword>
<proteinExistence type="predicted"/>
<name>A0A8J6LFJ3_TENMO</name>
<protein>
    <submittedName>
        <fullName evidence="2">Uncharacterized protein</fullName>
    </submittedName>
</protein>
<feature type="region of interest" description="Disordered" evidence="1">
    <location>
        <begin position="1"/>
        <end position="23"/>
    </location>
</feature>
<sequence length="235" mass="26581">MEKSTSFDNESLPGSDSLKDKLSKSDDQYASYIARIPSAAFSEEDEESLKHAYSSLKEILPSSEFLTREDSTLQACGLVSKVLDECGSSSRVCGRPIVHPQASDSLTSGERMAREIMGEIFKRATRPQPIRKLKKPTMKSGWMYMDKYIPDFYIISTFENHQTYPTPVGALSLDIQAARGGPLKYQNKKTKSDFMYPKFLVHLSSQLDFFGHNGGSRITAWVDRDLQTLEEKRRE</sequence>